<feature type="compositionally biased region" description="Basic and acidic residues" evidence="1">
    <location>
        <begin position="92"/>
        <end position="101"/>
    </location>
</feature>
<comment type="caution">
    <text evidence="2">The sequence shown here is derived from an EMBL/GenBank/DDBJ whole genome shotgun (WGS) entry which is preliminary data.</text>
</comment>
<feature type="region of interest" description="Disordered" evidence="1">
    <location>
        <begin position="87"/>
        <end position="116"/>
    </location>
</feature>
<proteinExistence type="predicted"/>
<dbReference type="EMBL" id="BTGU01000792">
    <property type="protein sequence ID" value="GMN69208.1"/>
    <property type="molecule type" value="Genomic_DNA"/>
</dbReference>
<reference evidence="2" key="1">
    <citation type="submission" date="2023-07" db="EMBL/GenBank/DDBJ databases">
        <title>draft genome sequence of fig (Ficus carica).</title>
        <authorList>
            <person name="Takahashi T."/>
            <person name="Nishimura K."/>
        </authorList>
    </citation>
    <scope>NUCLEOTIDE SEQUENCE</scope>
</reference>
<keyword evidence="3" id="KW-1185">Reference proteome</keyword>
<evidence type="ECO:0000256" key="1">
    <source>
        <dbReference type="SAM" id="MobiDB-lite"/>
    </source>
</evidence>
<sequence length="116" mass="12577">MVLVQEPGLGSFGPKWNGPYTITRVVRPGTYRLSDQNGRDLGLPWNADHLKRLMTGHRPGLEVPDQDPLPSKAPNLCGSRTTELGLMTGHRPGLEVPDHDPLPSQAPTSVVLGPQN</sequence>
<dbReference type="Proteomes" id="UP001187192">
    <property type="component" value="Unassembled WGS sequence"/>
</dbReference>
<feature type="region of interest" description="Disordered" evidence="1">
    <location>
        <begin position="57"/>
        <end position="76"/>
    </location>
</feature>
<dbReference type="AlphaFoldDB" id="A0AA88E8G7"/>
<evidence type="ECO:0000313" key="3">
    <source>
        <dbReference type="Proteomes" id="UP001187192"/>
    </source>
</evidence>
<protein>
    <submittedName>
        <fullName evidence="2">Uncharacterized protein</fullName>
    </submittedName>
</protein>
<accession>A0AA88E8G7</accession>
<evidence type="ECO:0000313" key="2">
    <source>
        <dbReference type="EMBL" id="GMN69208.1"/>
    </source>
</evidence>
<gene>
    <name evidence="2" type="ORF">TIFTF001_038253</name>
</gene>
<organism evidence="2 3">
    <name type="scientific">Ficus carica</name>
    <name type="common">Common fig</name>
    <dbReference type="NCBI Taxonomy" id="3494"/>
    <lineage>
        <taxon>Eukaryota</taxon>
        <taxon>Viridiplantae</taxon>
        <taxon>Streptophyta</taxon>
        <taxon>Embryophyta</taxon>
        <taxon>Tracheophyta</taxon>
        <taxon>Spermatophyta</taxon>
        <taxon>Magnoliopsida</taxon>
        <taxon>eudicotyledons</taxon>
        <taxon>Gunneridae</taxon>
        <taxon>Pentapetalae</taxon>
        <taxon>rosids</taxon>
        <taxon>fabids</taxon>
        <taxon>Rosales</taxon>
        <taxon>Moraceae</taxon>
        <taxon>Ficeae</taxon>
        <taxon>Ficus</taxon>
    </lineage>
</organism>
<name>A0AA88E8G7_FICCA</name>